<evidence type="ECO:0000256" key="1">
    <source>
        <dbReference type="ARBA" id="ARBA00002056"/>
    </source>
</evidence>
<evidence type="ECO:0000256" key="4">
    <source>
        <dbReference type="ARBA" id="ARBA00020902"/>
    </source>
</evidence>
<dbReference type="Pfam" id="PF02684">
    <property type="entry name" value="LpxB"/>
    <property type="match status" value="1"/>
</dbReference>
<evidence type="ECO:0000256" key="9">
    <source>
        <dbReference type="ARBA" id="ARBA00023098"/>
    </source>
</evidence>
<keyword evidence="13" id="KW-1185">Reference proteome</keyword>
<dbReference type="PANTHER" id="PTHR30372">
    <property type="entry name" value="LIPID-A-DISACCHARIDE SYNTHASE"/>
    <property type="match status" value="1"/>
</dbReference>
<keyword evidence="9" id="KW-0443">Lipid metabolism</keyword>
<dbReference type="EC" id="2.4.1.182" evidence="3 11"/>
<dbReference type="SUPFAM" id="SSF53756">
    <property type="entry name" value="UDP-Glycosyltransferase/glycogen phosphorylase"/>
    <property type="match status" value="1"/>
</dbReference>
<keyword evidence="5" id="KW-0444">Lipid biosynthesis</keyword>
<protein>
    <recommendedName>
        <fullName evidence="4 11">Lipid-A-disaccharide synthase</fullName>
        <ecNumber evidence="3 11">2.4.1.182</ecNumber>
    </recommendedName>
</protein>
<dbReference type="GO" id="GO:0005543">
    <property type="term" value="F:phospholipid binding"/>
    <property type="evidence" value="ECO:0007669"/>
    <property type="project" value="TreeGrafter"/>
</dbReference>
<comment type="function">
    <text evidence="1">Condensation of UDP-2,3-diacylglucosamine and 2,3-diacylglucosamine-1-phosphate to form lipid A disaccharide, a precursor of lipid A, a phosphorylated glycolipid that anchors the lipopolysaccharide to the outer membrane of the cell.</text>
</comment>
<comment type="catalytic activity">
    <reaction evidence="10">
        <text>a lipid X + a UDP-2-N,3-O-bis[(3R)-3-hydroxyacyl]-alpha-D-glucosamine = a lipid A disaccharide + UDP + H(+)</text>
        <dbReference type="Rhea" id="RHEA:67828"/>
        <dbReference type="ChEBI" id="CHEBI:15378"/>
        <dbReference type="ChEBI" id="CHEBI:58223"/>
        <dbReference type="ChEBI" id="CHEBI:137748"/>
        <dbReference type="ChEBI" id="CHEBI:176338"/>
        <dbReference type="ChEBI" id="CHEBI:176343"/>
        <dbReference type="EC" id="2.4.1.182"/>
    </reaction>
</comment>
<dbReference type="PANTHER" id="PTHR30372:SF4">
    <property type="entry name" value="LIPID-A-DISACCHARIDE SYNTHASE, MITOCHONDRIAL-RELATED"/>
    <property type="match status" value="1"/>
</dbReference>
<keyword evidence="6" id="KW-0441">Lipid A biosynthesis</keyword>
<comment type="caution">
    <text evidence="12">The sequence shown here is derived from an EMBL/GenBank/DDBJ whole genome shotgun (WGS) entry which is preliminary data.</text>
</comment>
<keyword evidence="8" id="KW-0808">Transferase</keyword>
<evidence type="ECO:0000256" key="8">
    <source>
        <dbReference type="ARBA" id="ARBA00022679"/>
    </source>
</evidence>
<dbReference type="Proteomes" id="UP000641137">
    <property type="component" value="Unassembled WGS sequence"/>
</dbReference>
<evidence type="ECO:0000256" key="6">
    <source>
        <dbReference type="ARBA" id="ARBA00022556"/>
    </source>
</evidence>
<keyword evidence="7" id="KW-0328">Glycosyltransferase</keyword>
<dbReference type="RefSeq" id="WP_189487142.1">
    <property type="nucleotide sequence ID" value="NZ_BMZO01000001.1"/>
</dbReference>
<sequence>MTERPLRIGIVAGEESGDLLGADLVRALRQGSGRDVELFGVGGRHLIAEGLTSLFDSSEIALMGLSAIIRDLPRLMRRIGQTAQALANAGLDCLITIDSPEFALRVAKKTRATAPGLPIVHYVCPSVWAWRPQRAPAMKPYVDHILCVLPFETSVLKALNGPQGTYVGHRLASNPALVKAREAQMSRDRTELKTLLVLPGSRGSEIDALLPAFGETISTLVERGNDFHVLLPSVPRHAEKIRELAKAWRVSAEILVDDAAKWEAFGKADAALAASGTVLLELALARVPMLSCYRTDFAMRLFTHLITSWSGALPNIIADRPIVTEFYDKMIRPGLLARAIEGLTQHQPTRYAHLAGLDEVWDAMQTERPSGEIAAEVVLAEIAKQKGR</sequence>
<dbReference type="AlphaFoldDB" id="A0A8J3DLM0"/>
<dbReference type="GO" id="GO:0009245">
    <property type="term" value="P:lipid A biosynthetic process"/>
    <property type="evidence" value="ECO:0007669"/>
    <property type="project" value="UniProtKB-UniRule"/>
</dbReference>
<dbReference type="GO" id="GO:0008915">
    <property type="term" value="F:lipid-A-disaccharide synthase activity"/>
    <property type="evidence" value="ECO:0007669"/>
    <property type="project" value="UniProtKB-UniRule"/>
</dbReference>
<evidence type="ECO:0000313" key="12">
    <source>
        <dbReference type="EMBL" id="GHC62036.1"/>
    </source>
</evidence>
<dbReference type="NCBIfam" id="TIGR00215">
    <property type="entry name" value="lpxB"/>
    <property type="match status" value="1"/>
</dbReference>
<evidence type="ECO:0000313" key="13">
    <source>
        <dbReference type="Proteomes" id="UP000641137"/>
    </source>
</evidence>
<evidence type="ECO:0000256" key="2">
    <source>
        <dbReference type="ARBA" id="ARBA00007868"/>
    </source>
</evidence>
<organism evidence="12 13">
    <name type="scientific">Limoniibacter endophyticus</name>
    <dbReference type="NCBI Taxonomy" id="1565040"/>
    <lineage>
        <taxon>Bacteria</taxon>
        <taxon>Pseudomonadati</taxon>
        <taxon>Pseudomonadota</taxon>
        <taxon>Alphaproteobacteria</taxon>
        <taxon>Hyphomicrobiales</taxon>
        <taxon>Bartonellaceae</taxon>
        <taxon>Limoniibacter</taxon>
    </lineage>
</organism>
<evidence type="ECO:0000256" key="11">
    <source>
        <dbReference type="NCBIfam" id="TIGR00215"/>
    </source>
</evidence>
<evidence type="ECO:0000256" key="7">
    <source>
        <dbReference type="ARBA" id="ARBA00022676"/>
    </source>
</evidence>
<dbReference type="GO" id="GO:0016020">
    <property type="term" value="C:membrane"/>
    <property type="evidence" value="ECO:0007669"/>
    <property type="project" value="GOC"/>
</dbReference>
<accession>A0A8J3DLM0</accession>
<name>A0A8J3DLM0_9HYPH</name>
<evidence type="ECO:0000256" key="3">
    <source>
        <dbReference type="ARBA" id="ARBA00012687"/>
    </source>
</evidence>
<dbReference type="EMBL" id="BMZO01000001">
    <property type="protein sequence ID" value="GHC62036.1"/>
    <property type="molecule type" value="Genomic_DNA"/>
</dbReference>
<reference evidence="12" key="1">
    <citation type="journal article" date="2014" name="Int. J. Syst. Evol. Microbiol.">
        <title>Complete genome sequence of Corynebacterium casei LMG S-19264T (=DSM 44701T), isolated from a smear-ripened cheese.</title>
        <authorList>
            <consortium name="US DOE Joint Genome Institute (JGI-PGF)"/>
            <person name="Walter F."/>
            <person name="Albersmeier A."/>
            <person name="Kalinowski J."/>
            <person name="Ruckert C."/>
        </authorList>
    </citation>
    <scope>NUCLEOTIDE SEQUENCE</scope>
    <source>
        <strain evidence="12">KCTC 42097</strain>
    </source>
</reference>
<reference evidence="12" key="2">
    <citation type="submission" date="2020-09" db="EMBL/GenBank/DDBJ databases">
        <authorList>
            <person name="Sun Q."/>
            <person name="Kim S."/>
        </authorList>
    </citation>
    <scope>NUCLEOTIDE SEQUENCE</scope>
    <source>
        <strain evidence="12">KCTC 42097</strain>
    </source>
</reference>
<comment type="similarity">
    <text evidence="2">Belongs to the LpxB family.</text>
</comment>
<proteinExistence type="inferred from homology"/>
<dbReference type="InterPro" id="IPR003835">
    <property type="entry name" value="Glyco_trans_19"/>
</dbReference>
<gene>
    <name evidence="12" type="ORF">GCM10010136_02990</name>
</gene>
<evidence type="ECO:0000256" key="10">
    <source>
        <dbReference type="ARBA" id="ARBA00048975"/>
    </source>
</evidence>
<evidence type="ECO:0000256" key="5">
    <source>
        <dbReference type="ARBA" id="ARBA00022516"/>
    </source>
</evidence>